<dbReference type="VEuPathDB" id="VectorBase:LDEU010433"/>
<dbReference type="InterPro" id="IPR036734">
    <property type="entry name" value="Neur_chan_lig-bd_sf"/>
</dbReference>
<evidence type="ECO:0000259" key="4">
    <source>
        <dbReference type="Pfam" id="PF02931"/>
    </source>
</evidence>
<organism evidence="5 6">
    <name type="scientific">Leptotrombidium deliense</name>
    <dbReference type="NCBI Taxonomy" id="299467"/>
    <lineage>
        <taxon>Eukaryota</taxon>
        <taxon>Metazoa</taxon>
        <taxon>Ecdysozoa</taxon>
        <taxon>Arthropoda</taxon>
        <taxon>Chelicerata</taxon>
        <taxon>Arachnida</taxon>
        <taxon>Acari</taxon>
        <taxon>Acariformes</taxon>
        <taxon>Trombidiformes</taxon>
        <taxon>Prostigmata</taxon>
        <taxon>Anystina</taxon>
        <taxon>Parasitengona</taxon>
        <taxon>Trombiculoidea</taxon>
        <taxon>Trombiculidae</taxon>
        <taxon>Leptotrombidium</taxon>
    </lineage>
</organism>
<evidence type="ECO:0000256" key="1">
    <source>
        <dbReference type="ARBA" id="ARBA00004141"/>
    </source>
</evidence>
<dbReference type="GO" id="GO:0005230">
    <property type="term" value="F:extracellular ligand-gated monoatomic ion channel activity"/>
    <property type="evidence" value="ECO:0007669"/>
    <property type="project" value="InterPro"/>
</dbReference>
<proteinExistence type="predicted"/>
<accession>A0A443S249</accession>
<dbReference type="STRING" id="299467.A0A443S249"/>
<keyword evidence="2" id="KW-0472">Membrane</keyword>
<reference evidence="5 6" key="1">
    <citation type="journal article" date="2018" name="Gigascience">
        <title>Genomes of trombidid mites reveal novel predicted allergens and laterally-transferred genes associated with secondary metabolism.</title>
        <authorList>
            <person name="Dong X."/>
            <person name="Chaisiri K."/>
            <person name="Xia D."/>
            <person name="Armstrong S.D."/>
            <person name="Fang Y."/>
            <person name="Donnelly M.J."/>
            <person name="Kadowaki T."/>
            <person name="McGarry J.W."/>
            <person name="Darby A.C."/>
            <person name="Makepeace B.L."/>
        </authorList>
    </citation>
    <scope>NUCLEOTIDE SEQUENCE [LARGE SCALE GENOMIC DNA]</scope>
    <source>
        <strain evidence="5">UoL-UT</strain>
    </source>
</reference>
<dbReference type="AlphaFoldDB" id="A0A443S249"/>
<feature type="region of interest" description="Disordered" evidence="3">
    <location>
        <begin position="18"/>
        <end position="45"/>
    </location>
</feature>
<comment type="caution">
    <text evidence="5">The sequence shown here is derived from an EMBL/GenBank/DDBJ whole genome shotgun (WGS) entry which is preliminary data.</text>
</comment>
<feature type="domain" description="Neurotransmitter-gated ion-channel ligand-binding" evidence="4">
    <location>
        <begin position="119"/>
        <end position="266"/>
    </location>
</feature>
<dbReference type="InterPro" id="IPR018000">
    <property type="entry name" value="Neurotransmitter_ion_chnl_CS"/>
</dbReference>
<evidence type="ECO:0000313" key="6">
    <source>
        <dbReference type="Proteomes" id="UP000288716"/>
    </source>
</evidence>
<dbReference type="PANTHER" id="PTHR18945">
    <property type="entry name" value="NEUROTRANSMITTER GATED ION CHANNEL"/>
    <property type="match status" value="1"/>
</dbReference>
<protein>
    <submittedName>
        <fullName evidence="5">Glutamate-gated chloride channel subunit beta-like protein</fullName>
    </submittedName>
</protein>
<dbReference type="OrthoDB" id="8890589at2759"/>
<sequence length="267" mass="30744">RKYYFRRDVESAAKVYSTTETEDIEVGEQSDLESDEGSENTDGQKCVPYSEEKKLKETTQMYNDIEKMLLDACKFAKNSNCQFIKIAEKVKQCVDKSGIFGIVKLEDLFSGSEDSISGSQPTDENQPLIVNASLHLQAIDAVSDINMDYKVDILFRQKWFAEKNHCIRYVKKLCAKNETLDEGMKIKMSETDEIVIPDTFIMNAKVAQYPSDVRKIEKIYLKRRGKQCLMIHSKRLTGTIACEMDLRNYPIDSQKCSLKFRSCKYHL</sequence>
<dbReference type="GO" id="GO:0004888">
    <property type="term" value="F:transmembrane signaling receptor activity"/>
    <property type="evidence" value="ECO:0007669"/>
    <property type="project" value="InterPro"/>
</dbReference>
<dbReference type="SUPFAM" id="SSF63712">
    <property type="entry name" value="Nicotinic receptor ligand binding domain-like"/>
    <property type="match status" value="1"/>
</dbReference>
<dbReference type="PROSITE" id="PS00236">
    <property type="entry name" value="NEUROTR_ION_CHANNEL"/>
    <property type="match status" value="1"/>
</dbReference>
<comment type="subcellular location">
    <subcellularLocation>
        <location evidence="1">Membrane</location>
        <topology evidence="1">Multi-pass membrane protein</topology>
    </subcellularLocation>
</comment>
<dbReference type="Pfam" id="PF02931">
    <property type="entry name" value="Neur_chan_LBD"/>
    <property type="match status" value="1"/>
</dbReference>
<dbReference type="InterPro" id="IPR006201">
    <property type="entry name" value="Neur_channel"/>
</dbReference>
<evidence type="ECO:0000313" key="5">
    <source>
        <dbReference type="EMBL" id="RWS21607.1"/>
    </source>
</evidence>
<dbReference type="Gene3D" id="2.70.170.10">
    <property type="entry name" value="Neurotransmitter-gated ion-channel ligand-binding domain"/>
    <property type="match status" value="1"/>
</dbReference>
<evidence type="ECO:0000256" key="3">
    <source>
        <dbReference type="SAM" id="MobiDB-lite"/>
    </source>
</evidence>
<dbReference type="Proteomes" id="UP000288716">
    <property type="component" value="Unassembled WGS sequence"/>
</dbReference>
<dbReference type="EMBL" id="NCKV01011572">
    <property type="protein sequence ID" value="RWS21607.1"/>
    <property type="molecule type" value="Genomic_DNA"/>
</dbReference>
<keyword evidence="6" id="KW-1185">Reference proteome</keyword>
<name>A0A443S249_9ACAR</name>
<dbReference type="GO" id="GO:0016020">
    <property type="term" value="C:membrane"/>
    <property type="evidence" value="ECO:0007669"/>
    <property type="project" value="UniProtKB-SubCell"/>
</dbReference>
<feature type="compositionally biased region" description="Acidic residues" evidence="3">
    <location>
        <begin position="20"/>
        <end position="39"/>
    </location>
</feature>
<gene>
    <name evidence="5" type="ORF">B4U80_11814</name>
</gene>
<evidence type="ECO:0000256" key="2">
    <source>
        <dbReference type="ARBA" id="ARBA00023136"/>
    </source>
</evidence>
<dbReference type="InterPro" id="IPR006202">
    <property type="entry name" value="Neur_chan_lig-bd"/>
</dbReference>
<feature type="non-terminal residue" evidence="5">
    <location>
        <position position="1"/>
    </location>
</feature>